<name>A0A7J8GBF9_ROUAE</name>
<sequence length="148" mass="16256">MPSTPPHLWVRICSGNLFPVSKLRFPPKCLRSSSLSSSASPALTLWPSHLRAWFLVAVPKRRPPLVCKIGQGCSLLPKGKVLKETPGAVWGELPVSPGADAKVGRDHLGPRWEAGGPWLAKTLRFFLVCVLSLRVLERNLSWPKMSST</sequence>
<comment type="caution">
    <text evidence="1">The sequence shown here is derived from an EMBL/GenBank/DDBJ whole genome shotgun (WGS) entry which is preliminary data.</text>
</comment>
<gene>
    <name evidence="1" type="ORF">HJG63_011462</name>
</gene>
<dbReference type="Proteomes" id="UP000593571">
    <property type="component" value="Unassembled WGS sequence"/>
</dbReference>
<organism evidence="1 2">
    <name type="scientific">Rousettus aegyptiacus</name>
    <name type="common">Egyptian fruit bat</name>
    <name type="synonym">Pteropus aegyptiacus</name>
    <dbReference type="NCBI Taxonomy" id="9407"/>
    <lineage>
        <taxon>Eukaryota</taxon>
        <taxon>Metazoa</taxon>
        <taxon>Chordata</taxon>
        <taxon>Craniata</taxon>
        <taxon>Vertebrata</taxon>
        <taxon>Euteleostomi</taxon>
        <taxon>Mammalia</taxon>
        <taxon>Eutheria</taxon>
        <taxon>Laurasiatheria</taxon>
        <taxon>Chiroptera</taxon>
        <taxon>Yinpterochiroptera</taxon>
        <taxon>Pteropodoidea</taxon>
        <taxon>Pteropodidae</taxon>
        <taxon>Rousettinae</taxon>
        <taxon>Rousettus</taxon>
    </lineage>
</organism>
<accession>A0A7J8GBF9</accession>
<evidence type="ECO:0000313" key="2">
    <source>
        <dbReference type="Proteomes" id="UP000593571"/>
    </source>
</evidence>
<reference evidence="1 2" key="1">
    <citation type="journal article" date="2020" name="Nature">
        <title>Six reference-quality genomes reveal evolution of bat adaptations.</title>
        <authorList>
            <person name="Jebb D."/>
            <person name="Huang Z."/>
            <person name="Pippel M."/>
            <person name="Hughes G.M."/>
            <person name="Lavrichenko K."/>
            <person name="Devanna P."/>
            <person name="Winkler S."/>
            <person name="Jermiin L.S."/>
            <person name="Skirmuntt E.C."/>
            <person name="Katzourakis A."/>
            <person name="Burkitt-Gray L."/>
            <person name="Ray D.A."/>
            <person name="Sullivan K.A.M."/>
            <person name="Roscito J.G."/>
            <person name="Kirilenko B.M."/>
            <person name="Davalos L.M."/>
            <person name="Corthals A.P."/>
            <person name="Power M.L."/>
            <person name="Jones G."/>
            <person name="Ransome R.D."/>
            <person name="Dechmann D.K.N."/>
            <person name="Locatelli A.G."/>
            <person name="Puechmaille S.J."/>
            <person name="Fedrigo O."/>
            <person name="Jarvis E.D."/>
            <person name="Hiller M."/>
            <person name="Vernes S.C."/>
            <person name="Myers E.W."/>
            <person name="Teeling E.C."/>
        </authorList>
    </citation>
    <scope>NUCLEOTIDE SEQUENCE [LARGE SCALE GENOMIC DNA]</scope>
    <source>
        <strain evidence="1">MRouAeg1</strain>
        <tissue evidence="1">Muscle</tissue>
    </source>
</reference>
<keyword evidence="2" id="KW-1185">Reference proteome</keyword>
<evidence type="ECO:0000313" key="1">
    <source>
        <dbReference type="EMBL" id="KAF6456812.1"/>
    </source>
</evidence>
<dbReference type="EMBL" id="JACASE010000006">
    <property type="protein sequence ID" value="KAF6456812.1"/>
    <property type="molecule type" value="Genomic_DNA"/>
</dbReference>
<proteinExistence type="predicted"/>
<protein>
    <submittedName>
        <fullName evidence="1">Uncharacterized protein</fullName>
    </submittedName>
</protein>
<dbReference type="AlphaFoldDB" id="A0A7J8GBF9"/>